<sequence length="107" mass="12046">MTIVATMFQRRGRNAFMQAVIHDIRLLESAFENEPLPTKTLLSEYYFQPSSPVHGDHDSHVGLKGRYPVQPAIPSYIHCGISPCEFTTSYTANGVYTTSMGSPWTEY</sequence>
<reference evidence="1 2" key="1">
    <citation type="journal article" date="2005" name="Science">
        <title>Comparative genomics of trypanosomatid parasitic protozoa.</title>
        <authorList>
            <person name="El-Sayed N.M."/>
            <person name="Myler P.J."/>
            <person name="Blandin G."/>
            <person name="Berriman M."/>
            <person name="Crabtree J."/>
            <person name="Aggarwal G."/>
            <person name="Caler E."/>
            <person name="Renauld H."/>
            <person name="Worthey E.A."/>
            <person name="Hertz-Fowler C."/>
            <person name="Ghedin E."/>
            <person name="Peacock C."/>
            <person name="Bartholomeu D.C."/>
            <person name="Haas B.J."/>
            <person name="Tran A.N."/>
            <person name="Wortman J.R."/>
            <person name="Alsmark U.C."/>
            <person name="Angiuoli S."/>
            <person name="Anupama A."/>
            <person name="Badger J."/>
            <person name="Bringaud F."/>
            <person name="Cadag E."/>
            <person name="Carlton J.M."/>
            <person name="Cerqueira G.C."/>
            <person name="Creasy T."/>
            <person name="Delcher A.L."/>
            <person name="Djikeng A."/>
            <person name="Embley T.M."/>
            <person name="Hauser C."/>
            <person name="Ivens A.C."/>
            <person name="Kummerfeld S.K."/>
            <person name="Pereira-Leal J.B."/>
            <person name="Nilsson D."/>
            <person name="Peterson J."/>
            <person name="Salzberg S.L."/>
            <person name="Shallom J."/>
            <person name="Silva J.C."/>
            <person name="Sundaram J."/>
            <person name="Westenberger S."/>
            <person name="White O."/>
            <person name="Melville S.E."/>
            <person name="Donelson J.E."/>
            <person name="Andersson B."/>
            <person name="Stuart K.D."/>
            <person name="Hall N."/>
        </authorList>
    </citation>
    <scope>NUCLEOTIDE SEQUENCE [LARGE SCALE GENOMIC DNA]</scope>
    <source>
        <strain evidence="1 2">927/4 GUTat10.1</strain>
    </source>
</reference>
<dbReference type="RefSeq" id="XP_803406.1">
    <property type="nucleotide sequence ID" value="XM_798313.1"/>
</dbReference>
<dbReference type="PaxDb" id="5691-EAN76248"/>
<dbReference type="Proteomes" id="UP000008524">
    <property type="component" value="Chromosome 9"/>
</dbReference>
<dbReference type="InParanoid" id="Q38G22"/>
<dbReference type="EMBL" id="CM000207">
    <property type="protein sequence ID" value="EAN76248.1"/>
    <property type="molecule type" value="Genomic_DNA"/>
</dbReference>
<proteinExistence type="predicted"/>
<evidence type="ECO:0000313" key="2">
    <source>
        <dbReference type="Proteomes" id="UP000008524"/>
    </source>
</evidence>
<accession>Q38G22</accession>
<dbReference type="AlphaFoldDB" id="Q38G22"/>
<dbReference type="GeneID" id="3660292"/>
<protein>
    <submittedName>
        <fullName evidence="1">Uncharacterized protein</fullName>
    </submittedName>
</protein>
<gene>
    <name evidence="1" type="ORF">Tb09.160.0050</name>
</gene>
<organism evidence="1 2">
    <name type="scientific">Trypanosoma brucei brucei (strain 927/4 GUTat10.1)</name>
    <dbReference type="NCBI Taxonomy" id="185431"/>
    <lineage>
        <taxon>Eukaryota</taxon>
        <taxon>Discoba</taxon>
        <taxon>Euglenozoa</taxon>
        <taxon>Kinetoplastea</taxon>
        <taxon>Metakinetoplastina</taxon>
        <taxon>Trypanosomatida</taxon>
        <taxon>Trypanosomatidae</taxon>
        <taxon>Trypanosoma</taxon>
    </lineage>
</organism>
<name>Q38G22_TRYB2</name>
<dbReference type="KEGG" id="tbr:Tb09.160.0050"/>
<reference evidence="1 2" key="2">
    <citation type="journal article" date="2005" name="Science">
        <title>The genome of the African trypanosome Trypanosoma brucei.</title>
        <authorList>
            <person name="Berriman M."/>
            <person name="Ghedin E."/>
            <person name="Hertz-Fowler C."/>
            <person name="Blandin G."/>
            <person name="Renauld H."/>
            <person name="Bartholomeu D.C."/>
            <person name="Lennard N.J."/>
            <person name="Caler E."/>
            <person name="Hamlin N.E."/>
            <person name="Haas B."/>
            <person name="Bohme U."/>
            <person name="Hannick L."/>
            <person name="Aslett M.A."/>
            <person name="Shallom J."/>
            <person name="Marcello L."/>
            <person name="Hou L."/>
            <person name="Wickstead B."/>
            <person name="Alsmark U.C."/>
            <person name="Arrowsmith C."/>
            <person name="Atkin R.J."/>
            <person name="Barron A.J."/>
            <person name="Bringaud F."/>
            <person name="Brooks K."/>
            <person name="Carrington M."/>
            <person name="Cherevach I."/>
            <person name="Chillingworth T.J."/>
            <person name="Churcher C."/>
            <person name="Clark L.N."/>
            <person name="Corton C.H."/>
            <person name="Cronin A."/>
            <person name="Davies R.M."/>
            <person name="Doggett J."/>
            <person name="Djikeng A."/>
            <person name="Feldblyum T."/>
            <person name="Field M.C."/>
            <person name="Fraser A."/>
            <person name="Goodhead I."/>
            <person name="Hance Z."/>
            <person name="Harper D."/>
            <person name="Harris B.R."/>
            <person name="Hauser H."/>
            <person name="Hostetler J."/>
            <person name="Ivens A."/>
            <person name="Jagels K."/>
            <person name="Johnson D."/>
            <person name="Johnson J."/>
            <person name="Jones K."/>
            <person name="Kerhornou A.X."/>
            <person name="Koo H."/>
            <person name="Larke N."/>
            <person name="Landfear S."/>
            <person name="Larkin C."/>
            <person name="Leech V."/>
            <person name="Line A."/>
            <person name="Lord A."/>
            <person name="Macleod A."/>
            <person name="Mooney P.J."/>
            <person name="Moule S."/>
            <person name="Martin D.M."/>
            <person name="Morgan G.W."/>
            <person name="Mungall K."/>
            <person name="Norbertczak H."/>
            <person name="Ormond D."/>
            <person name="Pai G."/>
            <person name="Peacock C.S."/>
            <person name="Peterson J."/>
            <person name="Quail M.A."/>
            <person name="Rabbinowitsch E."/>
            <person name="Rajandream M.A."/>
            <person name="Reitter C."/>
            <person name="Salzberg S.L."/>
            <person name="Sanders M."/>
            <person name="Schobel S."/>
            <person name="Sharp S."/>
            <person name="Simmonds M."/>
            <person name="Simpson A.J."/>
            <person name="Tallon L."/>
            <person name="Turner C.M."/>
            <person name="Tait A."/>
            <person name="Tivey A.R."/>
            <person name="Van Aken S."/>
            <person name="Walker D."/>
            <person name="Wanless D."/>
            <person name="Wang S."/>
            <person name="White B."/>
            <person name="White O."/>
            <person name="Whitehead S."/>
            <person name="Woodward J."/>
            <person name="Wortman J."/>
            <person name="Adams M.D."/>
            <person name="Embley T.M."/>
            <person name="Gull K."/>
            <person name="Ullu E."/>
            <person name="Barry J.D."/>
            <person name="Fairlamb A.H."/>
            <person name="Opperdoes F."/>
            <person name="Barrell B.G."/>
            <person name="Donelson J.E."/>
            <person name="Hall N."/>
            <person name="Fraser C.M."/>
            <person name="Melville S.E."/>
            <person name="El-Sayed N.M."/>
        </authorList>
    </citation>
    <scope>NUCLEOTIDE SEQUENCE [LARGE SCALE GENOMIC DNA]</scope>
    <source>
        <strain evidence="1 2">927/4 GUTat10.1</strain>
    </source>
</reference>
<evidence type="ECO:0000313" key="1">
    <source>
        <dbReference type="EMBL" id="EAN76248.1"/>
    </source>
</evidence>
<keyword evidence="2" id="KW-1185">Reference proteome</keyword>